<feature type="region of interest" description="Disordered" evidence="1">
    <location>
        <begin position="123"/>
        <end position="208"/>
    </location>
</feature>
<dbReference type="OrthoDB" id="4526693at2759"/>
<keyword evidence="2" id="KW-0812">Transmembrane</keyword>
<dbReference type="AlphaFoldDB" id="A0A5N6TMX4"/>
<evidence type="ECO:0000313" key="4">
    <source>
        <dbReference type="Proteomes" id="UP000325780"/>
    </source>
</evidence>
<keyword evidence="2" id="KW-1133">Transmembrane helix</keyword>
<feature type="transmembrane region" description="Helical" evidence="2">
    <location>
        <begin position="16"/>
        <end position="34"/>
    </location>
</feature>
<feature type="compositionally biased region" description="Polar residues" evidence="1">
    <location>
        <begin position="146"/>
        <end position="158"/>
    </location>
</feature>
<gene>
    <name evidence="3" type="ORF">BDV25DRAFT_159767</name>
</gene>
<name>A0A5N6TMX4_ASPAV</name>
<keyword evidence="2" id="KW-0472">Membrane</keyword>
<protein>
    <submittedName>
        <fullName evidence="3">Uncharacterized protein</fullName>
    </submittedName>
</protein>
<dbReference type="Proteomes" id="UP000325780">
    <property type="component" value="Unassembled WGS sequence"/>
</dbReference>
<reference evidence="3 4" key="1">
    <citation type="submission" date="2019-04" db="EMBL/GenBank/DDBJ databases">
        <title>Friends and foes A comparative genomics study of 23 Aspergillus species from section Flavi.</title>
        <authorList>
            <consortium name="DOE Joint Genome Institute"/>
            <person name="Kjaerbolling I."/>
            <person name="Vesth T."/>
            <person name="Frisvad J.C."/>
            <person name="Nybo J.L."/>
            <person name="Theobald S."/>
            <person name="Kildgaard S."/>
            <person name="Isbrandt T."/>
            <person name="Kuo A."/>
            <person name="Sato A."/>
            <person name="Lyhne E.K."/>
            <person name="Kogle M.E."/>
            <person name="Wiebenga A."/>
            <person name="Kun R.S."/>
            <person name="Lubbers R.J."/>
            <person name="Makela M.R."/>
            <person name="Barry K."/>
            <person name="Chovatia M."/>
            <person name="Clum A."/>
            <person name="Daum C."/>
            <person name="Haridas S."/>
            <person name="He G."/>
            <person name="LaButti K."/>
            <person name="Lipzen A."/>
            <person name="Mondo S."/>
            <person name="Riley R."/>
            <person name="Salamov A."/>
            <person name="Simmons B.A."/>
            <person name="Magnuson J.K."/>
            <person name="Henrissat B."/>
            <person name="Mortensen U.H."/>
            <person name="Larsen T.O."/>
            <person name="Devries R.P."/>
            <person name="Grigoriev I.V."/>
            <person name="Machida M."/>
            <person name="Baker S.E."/>
            <person name="Andersen M.R."/>
        </authorList>
    </citation>
    <scope>NUCLEOTIDE SEQUENCE [LARGE SCALE GENOMIC DNA]</scope>
    <source>
        <strain evidence="3 4">IBT 18842</strain>
    </source>
</reference>
<evidence type="ECO:0000256" key="1">
    <source>
        <dbReference type="SAM" id="MobiDB-lite"/>
    </source>
</evidence>
<evidence type="ECO:0000256" key="2">
    <source>
        <dbReference type="SAM" id="Phobius"/>
    </source>
</evidence>
<evidence type="ECO:0000313" key="3">
    <source>
        <dbReference type="EMBL" id="KAE8147722.1"/>
    </source>
</evidence>
<dbReference type="EMBL" id="ML742194">
    <property type="protein sequence ID" value="KAE8147722.1"/>
    <property type="molecule type" value="Genomic_DNA"/>
</dbReference>
<keyword evidence="4" id="KW-1185">Reference proteome</keyword>
<proteinExistence type="predicted"/>
<accession>A0A5N6TMX4</accession>
<organism evidence="3 4">
    <name type="scientific">Aspergillus avenaceus</name>
    <dbReference type="NCBI Taxonomy" id="36643"/>
    <lineage>
        <taxon>Eukaryota</taxon>
        <taxon>Fungi</taxon>
        <taxon>Dikarya</taxon>
        <taxon>Ascomycota</taxon>
        <taxon>Pezizomycotina</taxon>
        <taxon>Eurotiomycetes</taxon>
        <taxon>Eurotiomycetidae</taxon>
        <taxon>Eurotiales</taxon>
        <taxon>Aspergillaceae</taxon>
        <taxon>Aspergillus</taxon>
        <taxon>Aspergillus subgen. Circumdati</taxon>
    </lineage>
</organism>
<sequence length="234" mass="25339">MGHENDDLAFQEIQHLSFWITFAVACILCILICVQRIRRRHLGRYAPPERRMDPHLFPPEKGGGEPPAGGVVGRGVPYSGDPFYYYGAAQLPSACDILLPLSHSTHLPSSGYLATVLGRERDARSKQSFPPEVQVQPPCVAPSDLGANNSRPSTSGTNDGLGGSPAVAPESLGSRIGGADLRPESHTGDAQEISDPSTSDKAPTIQKRSHLVQQLIDVDDEGVRTYRRTTIEYN</sequence>